<dbReference type="EMBL" id="JBHSDC010000022">
    <property type="protein sequence ID" value="MFC4232441.1"/>
    <property type="molecule type" value="Genomic_DNA"/>
</dbReference>
<evidence type="ECO:0000259" key="3">
    <source>
        <dbReference type="Pfam" id="PF01048"/>
    </source>
</evidence>
<dbReference type="Pfam" id="PF01048">
    <property type="entry name" value="PNP_UDP_1"/>
    <property type="match status" value="1"/>
</dbReference>
<dbReference type="SUPFAM" id="SSF53167">
    <property type="entry name" value="Purine and uridine phosphorylases"/>
    <property type="match status" value="1"/>
</dbReference>
<dbReference type="InterPro" id="IPR000845">
    <property type="entry name" value="Nucleoside_phosphorylase_d"/>
</dbReference>
<dbReference type="RefSeq" id="WP_379014294.1">
    <property type="nucleotide sequence ID" value="NZ_JBHSDC010000022.1"/>
</dbReference>
<organism evidence="4 5">
    <name type="scientific">Parasediminibacterium paludis</name>
    <dbReference type="NCBI Taxonomy" id="908966"/>
    <lineage>
        <taxon>Bacteria</taxon>
        <taxon>Pseudomonadati</taxon>
        <taxon>Bacteroidota</taxon>
        <taxon>Chitinophagia</taxon>
        <taxon>Chitinophagales</taxon>
        <taxon>Chitinophagaceae</taxon>
        <taxon>Parasediminibacterium</taxon>
    </lineage>
</organism>
<sequence>MKIIVAAATSFEIQPTINTSVNSNVQFLVTGIGMLATAVSITQLVLQQQPSIIIQAGIAGTFNTNLPLGKVVAINSETIGDLGVQENDRWKDVFDLKLIDANSAPFTNKQLLNPYLAQLNPLGLEEVPAITVNEISTNQQRISQLRATYNPTIESMEGAALHYICNSFHVPYIQLRSISNYIGERDKNKWQMQQAITNLNEALKAMLQQLLS</sequence>
<dbReference type="InterPro" id="IPR035994">
    <property type="entry name" value="Nucleoside_phosphorylase_sf"/>
</dbReference>
<dbReference type="NCBIfam" id="TIGR03664">
    <property type="entry name" value="fut_nucase"/>
    <property type="match status" value="1"/>
</dbReference>
<dbReference type="PANTHER" id="PTHR46832">
    <property type="entry name" value="5'-METHYLTHIOADENOSINE/S-ADENOSYLHOMOCYSTEINE NUCLEOSIDASE"/>
    <property type="match status" value="1"/>
</dbReference>
<keyword evidence="4" id="KW-0326">Glycosidase</keyword>
<comment type="catalytic activity">
    <reaction evidence="1">
        <text>futalosine + H2O = dehypoxanthine futalosine + hypoxanthine</text>
        <dbReference type="Rhea" id="RHEA:25904"/>
        <dbReference type="ChEBI" id="CHEBI:15377"/>
        <dbReference type="ChEBI" id="CHEBI:17368"/>
        <dbReference type="ChEBI" id="CHEBI:58863"/>
        <dbReference type="ChEBI" id="CHEBI:58864"/>
        <dbReference type="EC" id="3.2.2.26"/>
    </reaction>
</comment>
<proteinExistence type="inferred from homology"/>
<feature type="domain" description="Nucleoside phosphorylase" evidence="3">
    <location>
        <begin position="27"/>
        <end position="207"/>
    </location>
</feature>
<evidence type="ECO:0000256" key="1">
    <source>
        <dbReference type="HAMAP-Rule" id="MF_00991"/>
    </source>
</evidence>
<protein>
    <recommendedName>
        <fullName evidence="1 2">Futalosine hydrolase</fullName>
        <shortName evidence="1">FL hydrolase</shortName>
        <ecNumber evidence="1 2">3.2.2.26</ecNumber>
    </recommendedName>
    <alternativeName>
        <fullName evidence="1">Futalosine nucleosidase</fullName>
    </alternativeName>
    <alternativeName>
        <fullName evidence="1">Menaquinone biosynthetic enzyme MqnB</fullName>
    </alternativeName>
</protein>
<keyword evidence="5" id="KW-1185">Reference proteome</keyword>
<comment type="caution">
    <text evidence="4">The sequence shown here is derived from an EMBL/GenBank/DDBJ whole genome shotgun (WGS) entry which is preliminary data.</text>
</comment>
<dbReference type="PANTHER" id="PTHR46832:SF2">
    <property type="entry name" value="FUTALOSINE HYDROLASE"/>
    <property type="match status" value="1"/>
</dbReference>
<comment type="pathway">
    <text evidence="1">Quinol/quinone metabolism; menaquinone biosynthesis.</text>
</comment>
<gene>
    <name evidence="1 4" type="primary">mqnB</name>
    <name evidence="4" type="ORF">ACFOW1_11095</name>
</gene>
<accession>A0ABV8PZJ0</accession>
<dbReference type="HAMAP" id="MF_00991">
    <property type="entry name" value="MqnB"/>
    <property type="match status" value="1"/>
</dbReference>
<keyword evidence="1" id="KW-0474">Menaquinone biosynthesis</keyword>
<dbReference type="EC" id="3.2.2.26" evidence="1 2"/>
<comment type="function">
    <text evidence="1">Catalyzes the hydrolysis of futalosine (FL) to dehypoxanthine futalosine (DHFL) and hypoxanthine, a step in the biosynthesis of menaquinone (MK, vitamin K2).</text>
</comment>
<dbReference type="GO" id="GO:0016798">
    <property type="term" value="F:hydrolase activity, acting on glycosyl bonds"/>
    <property type="evidence" value="ECO:0007669"/>
    <property type="project" value="UniProtKB-KW"/>
</dbReference>
<reference evidence="5" key="1">
    <citation type="journal article" date="2019" name="Int. J. Syst. Evol. Microbiol.">
        <title>The Global Catalogue of Microorganisms (GCM) 10K type strain sequencing project: providing services to taxonomists for standard genome sequencing and annotation.</title>
        <authorList>
            <consortium name="The Broad Institute Genomics Platform"/>
            <consortium name="The Broad Institute Genome Sequencing Center for Infectious Disease"/>
            <person name="Wu L."/>
            <person name="Ma J."/>
        </authorList>
    </citation>
    <scope>NUCLEOTIDE SEQUENCE [LARGE SCALE GENOMIC DNA]</scope>
    <source>
        <strain evidence="5">CECT 8010</strain>
    </source>
</reference>
<evidence type="ECO:0000256" key="2">
    <source>
        <dbReference type="NCBIfam" id="TIGR03664"/>
    </source>
</evidence>
<dbReference type="Gene3D" id="3.40.50.1580">
    <property type="entry name" value="Nucleoside phosphorylase domain"/>
    <property type="match status" value="1"/>
</dbReference>
<dbReference type="InterPro" id="IPR019963">
    <property type="entry name" value="FL_hydrolase_MqnB"/>
</dbReference>
<comment type="similarity">
    <text evidence="1">Belongs to the PNP/UDP phosphorylase family. Futalosine hydrolase subfamily.</text>
</comment>
<keyword evidence="1 4" id="KW-0378">Hydrolase</keyword>
<name>A0ABV8PZJ0_9BACT</name>
<evidence type="ECO:0000313" key="5">
    <source>
        <dbReference type="Proteomes" id="UP001595906"/>
    </source>
</evidence>
<evidence type="ECO:0000313" key="4">
    <source>
        <dbReference type="EMBL" id="MFC4232441.1"/>
    </source>
</evidence>
<dbReference type="Proteomes" id="UP001595906">
    <property type="component" value="Unassembled WGS sequence"/>
</dbReference>